<proteinExistence type="predicted"/>
<evidence type="ECO:0000313" key="4">
    <source>
        <dbReference type="EMBL" id="KAK9889791.1"/>
    </source>
</evidence>
<evidence type="ECO:0000256" key="1">
    <source>
        <dbReference type="ARBA" id="ARBA00017902"/>
    </source>
</evidence>
<dbReference type="PANTHER" id="PTHR31019">
    <property type="entry name" value="SMALL INTEGRAL MEMBRANE PROTEIN 14"/>
    <property type="match status" value="1"/>
</dbReference>
<keyword evidence="3" id="KW-1133">Transmembrane helix</keyword>
<dbReference type="AlphaFoldDB" id="A0AAW1V9Q9"/>
<feature type="region of interest" description="Disordered" evidence="2">
    <location>
        <begin position="72"/>
        <end position="94"/>
    </location>
</feature>
<sequence length="94" mass="10569">MDPCECVWDHENAMRRLLNLLRNTQSVCTDTECFEEGTPGAVSGCENALILSLIMTVSLFLYFFRPRTERTLEDNKPVHQDTNGAPPNPPPTAM</sequence>
<evidence type="ECO:0000256" key="2">
    <source>
        <dbReference type="SAM" id="MobiDB-lite"/>
    </source>
</evidence>
<name>A0AAW1V9Q9_9CUCU</name>
<comment type="caution">
    <text evidence="4">The sequence shown here is derived from an EMBL/GenBank/DDBJ whole genome shotgun (WGS) entry which is preliminary data.</text>
</comment>
<dbReference type="InterPro" id="IPR020309">
    <property type="entry name" value="Smim-14"/>
</dbReference>
<feature type="transmembrane region" description="Helical" evidence="3">
    <location>
        <begin position="48"/>
        <end position="64"/>
    </location>
</feature>
<organism evidence="4 5">
    <name type="scientific">Henosepilachna vigintioctopunctata</name>
    <dbReference type="NCBI Taxonomy" id="420089"/>
    <lineage>
        <taxon>Eukaryota</taxon>
        <taxon>Metazoa</taxon>
        <taxon>Ecdysozoa</taxon>
        <taxon>Arthropoda</taxon>
        <taxon>Hexapoda</taxon>
        <taxon>Insecta</taxon>
        <taxon>Pterygota</taxon>
        <taxon>Neoptera</taxon>
        <taxon>Endopterygota</taxon>
        <taxon>Coleoptera</taxon>
        <taxon>Polyphaga</taxon>
        <taxon>Cucujiformia</taxon>
        <taxon>Coccinelloidea</taxon>
        <taxon>Coccinellidae</taxon>
        <taxon>Epilachninae</taxon>
        <taxon>Epilachnini</taxon>
        <taxon>Henosepilachna</taxon>
    </lineage>
</organism>
<dbReference type="GO" id="GO:0005783">
    <property type="term" value="C:endoplasmic reticulum"/>
    <property type="evidence" value="ECO:0007669"/>
    <property type="project" value="TreeGrafter"/>
</dbReference>
<evidence type="ECO:0000313" key="5">
    <source>
        <dbReference type="Proteomes" id="UP001431783"/>
    </source>
</evidence>
<dbReference type="Pfam" id="PF11027">
    <property type="entry name" value="DUF2615"/>
    <property type="match status" value="1"/>
</dbReference>
<keyword evidence="3" id="KW-0472">Membrane</keyword>
<keyword evidence="3" id="KW-0812">Transmembrane</keyword>
<keyword evidence="5" id="KW-1185">Reference proteome</keyword>
<protein>
    <recommendedName>
        <fullName evidence="1">Small integral membrane protein 14</fullName>
    </recommendedName>
</protein>
<reference evidence="4 5" key="1">
    <citation type="submission" date="2023-03" db="EMBL/GenBank/DDBJ databases">
        <title>Genome insight into feeding habits of ladybird beetles.</title>
        <authorList>
            <person name="Li H.-S."/>
            <person name="Huang Y.-H."/>
            <person name="Pang H."/>
        </authorList>
    </citation>
    <scope>NUCLEOTIDE SEQUENCE [LARGE SCALE GENOMIC DNA]</scope>
    <source>
        <strain evidence="4">SYSU_2023b</strain>
        <tissue evidence="4">Whole body</tissue>
    </source>
</reference>
<accession>A0AAW1V9Q9</accession>
<evidence type="ECO:0000256" key="3">
    <source>
        <dbReference type="SAM" id="Phobius"/>
    </source>
</evidence>
<dbReference type="EMBL" id="JARQZJ010000123">
    <property type="protein sequence ID" value="KAK9889791.1"/>
    <property type="molecule type" value="Genomic_DNA"/>
</dbReference>
<gene>
    <name evidence="4" type="ORF">WA026_007168</name>
</gene>
<dbReference type="Proteomes" id="UP001431783">
    <property type="component" value="Unassembled WGS sequence"/>
</dbReference>
<dbReference type="PANTHER" id="PTHR31019:SF1">
    <property type="entry name" value="SMALL INTEGRAL MEMBRANE PROTEIN 14"/>
    <property type="match status" value="1"/>
</dbReference>